<keyword evidence="4" id="KW-1185">Reference proteome</keyword>
<dbReference type="AlphaFoldDB" id="A0A9D4D8W3"/>
<dbReference type="NCBIfam" id="TIGR01571">
    <property type="entry name" value="A_thal_Cys_rich"/>
    <property type="match status" value="1"/>
</dbReference>
<feature type="region of interest" description="Disordered" evidence="2">
    <location>
        <begin position="1"/>
        <end position="22"/>
    </location>
</feature>
<protein>
    <submittedName>
        <fullName evidence="3">Uncharacterized protein</fullName>
    </submittedName>
</protein>
<comment type="similarity">
    <text evidence="1">Belongs to the cornifelin family.</text>
</comment>
<reference evidence="3" key="2">
    <citation type="submission" date="2020-11" db="EMBL/GenBank/DDBJ databases">
        <authorList>
            <person name="McCartney M.A."/>
            <person name="Auch B."/>
            <person name="Kono T."/>
            <person name="Mallez S."/>
            <person name="Becker A."/>
            <person name="Gohl D.M."/>
            <person name="Silverstein K.A.T."/>
            <person name="Koren S."/>
            <person name="Bechman K.B."/>
            <person name="Herman A."/>
            <person name="Abrahante J.E."/>
            <person name="Garbe J."/>
        </authorList>
    </citation>
    <scope>NUCLEOTIDE SEQUENCE</scope>
    <source>
        <strain evidence="3">Duluth1</strain>
        <tissue evidence="3">Whole animal</tissue>
    </source>
</reference>
<feature type="compositionally biased region" description="Low complexity" evidence="2">
    <location>
        <begin position="1"/>
        <end position="14"/>
    </location>
</feature>
<organism evidence="3 4">
    <name type="scientific">Dreissena polymorpha</name>
    <name type="common">Zebra mussel</name>
    <name type="synonym">Mytilus polymorpha</name>
    <dbReference type="NCBI Taxonomy" id="45954"/>
    <lineage>
        <taxon>Eukaryota</taxon>
        <taxon>Metazoa</taxon>
        <taxon>Spiralia</taxon>
        <taxon>Lophotrochozoa</taxon>
        <taxon>Mollusca</taxon>
        <taxon>Bivalvia</taxon>
        <taxon>Autobranchia</taxon>
        <taxon>Heteroconchia</taxon>
        <taxon>Euheterodonta</taxon>
        <taxon>Imparidentia</taxon>
        <taxon>Neoheterodontei</taxon>
        <taxon>Myida</taxon>
        <taxon>Dreissenoidea</taxon>
        <taxon>Dreissenidae</taxon>
        <taxon>Dreissena</taxon>
    </lineage>
</organism>
<evidence type="ECO:0000256" key="1">
    <source>
        <dbReference type="ARBA" id="ARBA00009024"/>
    </source>
</evidence>
<evidence type="ECO:0000313" key="4">
    <source>
        <dbReference type="Proteomes" id="UP000828390"/>
    </source>
</evidence>
<evidence type="ECO:0000313" key="3">
    <source>
        <dbReference type="EMBL" id="KAH3739398.1"/>
    </source>
</evidence>
<accession>A0A9D4D8W3</accession>
<dbReference type="Proteomes" id="UP000828390">
    <property type="component" value="Unassembled WGS sequence"/>
</dbReference>
<dbReference type="Pfam" id="PF04749">
    <property type="entry name" value="PLAC8"/>
    <property type="match status" value="1"/>
</dbReference>
<proteinExistence type="inferred from homology"/>
<dbReference type="InterPro" id="IPR006461">
    <property type="entry name" value="PLAC_motif_containing"/>
</dbReference>
<evidence type="ECO:0000256" key="2">
    <source>
        <dbReference type="SAM" id="MobiDB-lite"/>
    </source>
</evidence>
<sequence length="180" mass="19820">MFNNKSNNNNNDSKQVQGQGYHGYPAYPPQPHGGFPSHVGNPQYGVVAPNYGGNYSAPIINQPTVQSTNVAVNIGGTSYQRPWSTQLCGCMEDVGGCCCALCFFPCFVMTLATRMQEFCFLPFCVPNALLPMRVKIRAENDIEGSICKDCYCTYCCAMLTACQMKRELDNIDKKIPATQL</sequence>
<name>A0A9D4D8W3_DREPO</name>
<dbReference type="OrthoDB" id="1045822at2759"/>
<dbReference type="PANTHER" id="PTHR15907">
    <property type="entry name" value="DUF614 FAMILY PROTEIN-RELATED"/>
    <property type="match status" value="1"/>
</dbReference>
<comment type="caution">
    <text evidence="3">The sequence shown here is derived from an EMBL/GenBank/DDBJ whole genome shotgun (WGS) entry which is preliminary data.</text>
</comment>
<dbReference type="EMBL" id="JAIWYP010000011">
    <property type="protein sequence ID" value="KAH3739398.1"/>
    <property type="molecule type" value="Genomic_DNA"/>
</dbReference>
<gene>
    <name evidence="3" type="ORF">DPMN_046050</name>
</gene>
<reference evidence="3" key="1">
    <citation type="journal article" date="2019" name="bioRxiv">
        <title>The Genome of the Zebra Mussel, Dreissena polymorpha: A Resource for Invasive Species Research.</title>
        <authorList>
            <person name="McCartney M.A."/>
            <person name="Auch B."/>
            <person name="Kono T."/>
            <person name="Mallez S."/>
            <person name="Zhang Y."/>
            <person name="Obille A."/>
            <person name="Becker A."/>
            <person name="Abrahante J.E."/>
            <person name="Garbe J."/>
            <person name="Badalamenti J.P."/>
            <person name="Herman A."/>
            <person name="Mangelson H."/>
            <person name="Liachko I."/>
            <person name="Sullivan S."/>
            <person name="Sone E.D."/>
            <person name="Koren S."/>
            <person name="Silverstein K.A.T."/>
            <person name="Beckman K.B."/>
            <person name="Gohl D.M."/>
        </authorList>
    </citation>
    <scope>NUCLEOTIDE SEQUENCE</scope>
    <source>
        <strain evidence="3">Duluth1</strain>
        <tissue evidence="3">Whole animal</tissue>
    </source>
</reference>